<reference evidence="2 3" key="1">
    <citation type="submission" date="2024-07" db="EMBL/GenBank/DDBJ databases">
        <title>Chromosome-level genome assembly of the water stick insect Ranatra chinensis (Heteroptera: Nepidae).</title>
        <authorList>
            <person name="Liu X."/>
        </authorList>
    </citation>
    <scope>NUCLEOTIDE SEQUENCE [LARGE SCALE GENOMIC DNA]</scope>
    <source>
        <strain evidence="2">Cailab_2021Rc</strain>
        <tissue evidence="2">Muscle</tissue>
    </source>
</reference>
<dbReference type="PANTHER" id="PTHR15286">
    <property type="entry name" value="RAS-ASSOCIATING DOMAIN CONTAINING PROTEIN"/>
    <property type="match status" value="1"/>
</dbReference>
<accession>A0ABD0YD03</accession>
<dbReference type="InterPro" id="IPR033593">
    <property type="entry name" value="N-RASSF"/>
</dbReference>
<dbReference type="SUPFAM" id="SSF54236">
    <property type="entry name" value="Ubiquitin-like"/>
    <property type="match status" value="1"/>
</dbReference>
<dbReference type="AlphaFoldDB" id="A0ABD0YD03"/>
<dbReference type="Proteomes" id="UP001558652">
    <property type="component" value="Unassembled WGS sequence"/>
</dbReference>
<protein>
    <submittedName>
        <fullName evidence="2">Uncharacterized protein</fullName>
    </submittedName>
</protein>
<feature type="region of interest" description="Disordered" evidence="1">
    <location>
        <begin position="149"/>
        <end position="189"/>
    </location>
</feature>
<sequence>MAGELPVWVCGQQLWLKGVDTKTTCNDIILALVGRVDEGYAIIERWRGVEKPLSGLVRVWKVWCQWGDAQHEVKLTLKRVPEGCPEPPVPSRKKHFRQKAQAHTVHPKKLCHLSRAQNIEKLLKLILAQGETIQNQLKKLHERDCQIEEEAAKVSPGGRGDDPEEKENDSGVVTEPPTEENNPPGPRHEPVEALFEKRELQKKIELWEKIVKVNKKLEKEEDEASIAAELRRIQIESEKSAKELEHNSYNISKADLWINERRKHLQRLHLELEASDNETARLMRLSESLSRFKDKNPLDVDSNSDTGLSSLHSSSEEGTYILDAIL</sequence>
<evidence type="ECO:0000313" key="3">
    <source>
        <dbReference type="Proteomes" id="UP001558652"/>
    </source>
</evidence>
<comment type="caution">
    <text evidence="2">The sequence shown here is derived from an EMBL/GenBank/DDBJ whole genome shotgun (WGS) entry which is preliminary data.</text>
</comment>
<dbReference type="Gene3D" id="3.10.20.90">
    <property type="entry name" value="Phosphatidylinositol 3-kinase Catalytic Subunit, Chain A, domain 1"/>
    <property type="match status" value="1"/>
</dbReference>
<name>A0ABD0YD03_9HEMI</name>
<proteinExistence type="predicted"/>
<keyword evidence="3" id="KW-1185">Reference proteome</keyword>
<gene>
    <name evidence="2" type="ORF">AAG570_007757</name>
</gene>
<dbReference type="PANTHER" id="PTHR15286:SF1">
    <property type="entry name" value="FI07216P"/>
    <property type="match status" value="1"/>
</dbReference>
<dbReference type="EMBL" id="JBFDAA010000021">
    <property type="protein sequence ID" value="KAL1114934.1"/>
    <property type="molecule type" value="Genomic_DNA"/>
</dbReference>
<organism evidence="2 3">
    <name type="scientific">Ranatra chinensis</name>
    <dbReference type="NCBI Taxonomy" id="642074"/>
    <lineage>
        <taxon>Eukaryota</taxon>
        <taxon>Metazoa</taxon>
        <taxon>Ecdysozoa</taxon>
        <taxon>Arthropoda</taxon>
        <taxon>Hexapoda</taxon>
        <taxon>Insecta</taxon>
        <taxon>Pterygota</taxon>
        <taxon>Neoptera</taxon>
        <taxon>Paraneoptera</taxon>
        <taxon>Hemiptera</taxon>
        <taxon>Heteroptera</taxon>
        <taxon>Panheteroptera</taxon>
        <taxon>Nepomorpha</taxon>
        <taxon>Nepidae</taxon>
        <taxon>Ranatrinae</taxon>
        <taxon>Ranatra</taxon>
    </lineage>
</organism>
<evidence type="ECO:0000313" key="2">
    <source>
        <dbReference type="EMBL" id="KAL1114934.1"/>
    </source>
</evidence>
<evidence type="ECO:0000256" key="1">
    <source>
        <dbReference type="SAM" id="MobiDB-lite"/>
    </source>
</evidence>
<dbReference type="InterPro" id="IPR029071">
    <property type="entry name" value="Ubiquitin-like_domsf"/>
</dbReference>